<dbReference type="PANTHER" id="PTHR46390">
    <property type="entry name" value="MANNOSE-1-PHOSPHATE GUANYLYLTRANSFERASE"/>
    <property type="match status" value="1"/>
</dbReference>
<comment type="similarity">
    <text evidence="1">Belongs to the mannose-6-phosphate isomerase type 2 family.</text>
</comment>
<dbReference type="SUPFAM" id="SSF159283">
    <property type="entry name" value="Guanosine diphospho-D-mannose pyrophosphorylase/mannose-6-phosphate isomerase linker domain"/>
    <property type="match status" value="1"/>
</dbReference>
<feature type="domain" description="MannoseP isomerase/GMP-like beta-helix" evidence="9">
    <location>
        <begin position="293"/>
        <end position="347"/>
    </location>
</feature>
<dbReference type="EMBL" id="FRFD01000004">
    <property type="protein sequence ID" value="SHO47111.1"/>
    <property type="molecule type" value="Genomic_DNA"/>
</dbReference>
<dbReference type="InterPro" id="IPR051161">
    <property type="entry name" value="Mannose-6P_isomerase_type2"/>
</dbReference>
<evidence type="ECO:0000259" key="9">
    <source>
        <dbReference type="Pfam" id="PF22640"/>
    </source>
</evidence>
<dbReference type="GO" id="GO:0004475">
    <property type="term" value="F:mannose-1-phosphate guanylyltransferase (GTP) activity"/>
    <property type="evidence" value="ECO:0007669"/>
    <property type="project" value="UniProtKB-EC"/>
</dbReference>
<evidence type="ECO:0000313" key="11">
    <source>
        <dbReference type="Proteomes" id="UP000184612"/>
    </source>
</evidence>
<dbReference type="GO" id="GO:0009298">
    <property type="term" value="P:GDP-mannose biosynthetic process"/>
    <property type="evidence" value="ECO:0007669"/>
    <property type="project" value="TreeGrafter"/>
</dbReference>
<dbReference type="GO" id="GO:0005525">
    <property type="term" value="F:GTP binding"/>
    <property type="evidence" value="ECO:0007669"/>
    <property type="project" value="UniProtKB-KW"/>
</dbReference>
<dbReference type="RefSeq" id="WP_073588137.1">
    <property type="nucleotide sequence ID" value="NZ_FRFD01000004.1"/>
</dbReference>
<keyword evidence="3 10" id="KW-0808">Transferase</keyword>
<sequence length="356" mass="40459">MKITALIMAGGRGERFWPKSRKNLPKQFLSLTGDGKTMIQLTIERILPLVNMEDIYIATNRDYYDLVIEQLPLIPRENVLCEPIGRNTAPCIGLGAIHILRKYEDAIMMVLPSDHLIKYNSMFVNTLKDACEVAEMGENLVTIGITPDYPETGYGYIKFNSERCNKRAFEVDCFVEKPNLEVAKEYLTTEEYLWNSGMFIWKVSSIMEKFKSILPDIYKGLEKIKSSIGTTEEEFTLEKEFYNFQSISIDYGIMEKSKGIYTVPGAFGWDDVGSWLAVERIRKTNEFGNIVAGNIITINSKNCIIEGANKLIATVGIEDLIIVDSEDATLICDKRSANDIKKILDNLKICNRNEYI</sequence>
<evidence type="ECO:0000256" key="7">
    <source>
        <dbReference type="ARBA" id="ARBA00047343"/>
    </source>
</evidence>
<dbReference type="InterPro" id="IPR054566">
    <property type="entry name" value="ManC/GMP-like_b-helix"/>
</dbReference>
<dbReference type="Gene3D" id="3.90.550.10">
    <property type="entry name" value="Spore Coat Polysaccharide Biosynthesis Protein SpsA, Chain A"/>
    <property type="match status" value="1"/>
</dbReference>
<dbReference type="InterPro" id="IPR005835">
    <property type="entry name" value="NTP_transferase_dom"/>
</dbReference>
<evidence type="ECO:0000256" key="1">
    <source>
        <dbReference type="ARBA" id="ARBA00006115"/>
    </source>
</evidence>
<evidence type="ECO:0000256" key="6">
    <source>
        <dbReference type="ARBA" id="ARBA00023134"/>
    </source>
</evidence>
<keyword evidence="5" id="KW-0547">Nucleotide-binding</keyword>
<dbReference type="Proteomes" id="UP000184612">
    <property type="component" value="Unassembled WGS sequence"/>
</dbReference>
<dbReference type="InterPro" id="IPR029044">
    <property type="entry name" value="Nucleotide-diphossugar_trans"/>
</dbReference>
<gene>
    <name evidence="10" type="ORF">SAMN02745217_01415</name>
</gene>
<dbReference type="Pfam" id="PF22640">
    <property type="entry name" value="ManC_GMP_beta-helix"/>
    <property type="match status" value="1"/>
</dbReference>
<feature type="domain" description="Nucleotidyl transferase" evidence="8">
    <location>
        <begin position="5"/>
        <end position="279"/>
    </location>
</feature>
<evidence type="ECO:0000313" key="10">
    <source>
        <dbReference type="EMBL" id="SHO47111.1"/>
    </source>
</evidence>
<protein>
    <recommendedName>
        <fullName evidence="2">mannose-1-phosphate guanylyltransferase</fullName>
        <ecNumber evidence="2">2.7.7.13</ecNumber>
    </recommendedName>
</protein>
<keyword evidence="11" id="KW-1185">Reference proteome</keyword>
<dbReference type="AlphaFoldDB" id="A0A1M7Y4E8"/>
<accession>A0A1M7Y4E8</accession>
<dbReference type="SUPFAM" id="SSF53448">
    <property type="entry name" value="Nucleotide-diphospho-sugar transferases"/>
    <property type="match status" value="1"/>
</dbReference>
<name>A0A1M7Y4E8_9FIRM</name>
<dbReference type="FunFam" id="3.90.550.10:FF:000046">
    <property type="entry name" value="Mannose-1-phosphate guanylyltransferase (GDP)"/>
    <property type="match status" value="1"/>
</dbReference>
<evidence type="ECO:0000256" key="3">
    <source>
        <dbReference type="ARBA" id="ARBA00022679"/>
    </source>
</evidence>
<dbReference type="Pfam" id="PF00483">
    <property type="entry name" value="NTP_transferase"/>
    <property type="match status" value="1"/>
</dbReference>
<keyword evidence="4 10" id="KW-0548">Nucleotidyltransferase</keyword>
<dbReference type="OrthoDB" id="9806359at2"/>
<evidence type="ECO:0000259" key="8">
    <source>
        <dbReference type="Pfam" id="PF00483"/>
    </source>
</evidence>
<keyword evidence="6" id="KW-0342">GTP-binding</keyword>
<dbReference type="InterPro" id="IPR049577">
    <property type="entry name" value="GMPP_N"/>
</dbReference>
<evidence type="ECO:0000256" key="2">
    <source>
        <dbReference type="ARBA" id="ARBA00012387"/>
    </source>
</evidence>
<dbReference type="CDD" id="cd02509">
    <property type="entry name" value="GDP-M1P_Guanylyltransferase"/>
    <property type="match status" value="1"/>
</dbReference>
<proteinExistence type="inferred from homology"/>
<evidence type="ECO:0000256" key="5">
    <source>
        <dbReference type="ARBA" id="ARBA00022741"/>
    </source>
</evidence>
<dbReference type="PANTHER" id="PTHR46390:SF1">
    <property type="entry name" value="MANNOSE-1-PHOSPHATE GUANYLYLTRANSFERASE"/>
    <property type="match status" value="1"/>
</dbReference>
<dbReference type="STRING" id="1121345.SAMN02745217_01415"/>
<reference evidence="10 11" key="1">
    <citation type="submission" date="2016-12" db="EMBL/GenBank/DDBJ databases">
        <authorList>
            <person name="Song W.-J."/>
            <person name="Kurnit D.M."/>
        </authorList>
    </citation>
    <scope>NUCLEOTIDE SEQUENCE [LARGE SCALE GENOMIC DNA]</scope>
    <source>
        <strain evidence="10 11">DSM 12503</strain>
    </source>
</reference>
<evidence type="ECO:0000256" key="4">
    <source>
        <dbReference type="ARBA" id="ARBA00022695"/>
    </source>
</evidence>
<dbReference type="EC" id="2.7.7.13" evidence="2"/>
<organism evidence="10 11">
    <name type="scientific">Anaerocolumna xylanovorans DSM 12503</name>
    <dbReference type="NCBI Taxonomy" id="1121345"/>
    <lineage>
        <taxon>Bacteria</taxon>
        <taxon>Bacillati</taxon>
        <taxon>Bacillota</taxon>
        <taxon>Clostridia</taxon>
        <taxon>Lachnospirales</taxon>
        <taxon>Lachnospiraceae</taxon>
        <taxon>Anaerocolumna</taxon>
    </lineage>
</organism>
<comment type="catalytic activity">
    <reaction evidence="7">
        <text>alpha-D-mannose 1-phosphate + GTP + H(+) = GDP-alpha-D-mannose + diphosphate</text>
        <dbReference type="Rhea" id="RHEA:15229"/>
        <dbReference type="ChEBI" id="CHEBI:15378"/>
        <dbReference type="ChEBI" id="CHEBI:33019"/>
        <dbReference type="ChEBI" id="CHEBI:37565"/>
        <dbReference type="ChEBI" id="CHEBI:57527"/>
        <dbReference type="ChEBI" id="CHEBI:58409"/>
        <dbReference type="EC" id="2.7.7.13"/>
    </reaction>
</comment>